<dbReference type="SUPFAM" id="SSF160246">
    <property type="entry name" value="EspE N-terminal domain-like"/>
    <property type="match status" value="1"/>
</dbReference>
<feature type="domain" description="Type II secretion system protein GspE N-terminal" evidence="1">
    <location>
        <begin position="57"/>
        <end position="141"/>
    </location>
</feature>
<comment type="caution">
    <text evidence="2">The sequence shown here is derived from an EMBL/GenBank/DDBJ whole genome shotgun (WGS) entry which is preliminary data.</text>
</comment>
<dbReference type="Gene3D" id="3.30.300.160">
    <property type="entry name" value="Type II secretion system, protein E, N-terminal domain"/>
    <property type="match status" value="1"/>
</dbReference>
<dbReference type="PANTHER" id="PTHR30258">
    <property type="entry name" value="TYPE II SECRETION SYSTEM PROTEIN GSPE-RELATED"/>
    <property type="match status" value="1"/>
</dbReference>
<evidence type="ECO:0000259" key="1">
    <source>
        <dbReference type="Pfam" id="PF05157"/>
    </source>
</evidence>
<protein>
    <recommendedName>
        <fullName evidence="1">Type II secretion system protein GspE N-terminal domain-containing protein</fullName>
    </recommendedName>
</protein>
<dbReference type="PANTHER" id="PTHR30258:SF1">
    <property type="entry name" value="PROTEIN TRANSPORT PROTEIN HOFB HOMOLOG"/>
    <property type="match status" value="1"/>
</dbReference>
<gene>
    <name evidence="2" type="ORF">ENP86_09365</name>
</gene>
<proteinExistence type="predicted"/>
<organism evidence="2">
    <name type="scientific">candidate division WOR-3 bacterium</name>
    <dbReference type="NCBI Taxonomy" id="2052148"/>
    <lineage>
        <taxon>Bacteria</taxon>
        <taxon>Bacteria division WOR-3</taxon>
    </lineage>
</organism>
<name>A0A7V0Z6U3_UNCW3</name>
<accession>A0A7V0Z6U3</accession>
<dbReference type="GO" id="GO:0005886">
    <property type="term" value="C:plasma membrane"/>
    <property type="evidence" value="ECO:0007669"/>
    <property type="project" value="TreeGrafter"/>
</dbReference>
<sequence length="194" mass="22319">MRIGELLVKSGIITEEQLNEALKIQEKNKKKIGEILIELGYLKSRDLIWLLSEQVSVPFIELKPEIFDSKLILSFPEKLLYNYCIIPLYEMEDKLYIATGNPTETEGIEKIKEFTKKQIVVSAAEPAKIIQLLDKFFLAEQSEKIISEAHLINEVNINISKDGAHIEFIDEHGDIKNYKVNGNITIKYIKPEKE</sequence>
<evidence type="ECO:0000313" key="2">
    <source>
        <dbReference type="EMBL" id="HDY59742.1"/>
    </source>
</evidence>
<reference evidence="2" key="1">
    <citation type="journal article" date="2020" name="mSystems">
        <title>Genome- and Community-Level Interaction Insights into Carbon Utilization and Element Cycling Functions of Hydrothermarchaeota in Hydrothermal Sediment.</title>
        <authorList>
            <person name="Zhou Z."/>
            <person name="Liu Y."/>
            <person name="Xu W."/>
            <person name="Pan J."/>
            <person name="Luo Z.H."/>
            <person name="Li M."/>
        </authorList>
    </citation>
    <scope>NUCLEOTIDE SEQUENCE [LARGE SCALE GENOMIC DNA]</scope>
    <source>
        <strain evidence="2">SpSt-258</strain>
    </source>
</reference>
<dbReference type="Pfam" id="PF05157">
    <property type="entry name" value="MshEN"/>
    <property type="match status" value="1"/>
</dbReference>
<dbReference type="InterPro" id="IPR007831">
    <property type="entry name" value="T2SS_GspE_N"/>
</dbReference>
<dbReference type="EMBL" id="DSKY01000021">
    <property type="protein sequence ID" value="HDY59742.1"/>
    <property type="molecule type" value="Genomic_DNA"/>
</dbReference>
<dbReference type="AlphaFoldDB" id="A0A7V0Z6U3"/>
<dbReference type="InterPro" id="IPR037257">
    <property type="entry name" value="T2SS_E_N_sf"/>
</dbReference>
<dbReference type="GO" id="GO:0016887">
    <property type="term" value="F:ATP hydrolysis activity"/>
    <property type="evidence" value="ECO:0007669"/>
    <property type="project" value="TreeGrafter"/>
</dbReference>